<dbReference type="AlphaFoldDB" id="A0A136IYX8"/>
<keyword evidence="4" id="KW-1185">Reference proteome</keyword>
<feature type="compositionally biased region" description="Basic residues" evidence="1">
    <location>
        <begin position="412"/>
        <end position="421"/>
    </location>
</feature>
<feature type="region of interest" description="Disordered" evidence="1">
    <location>
        <begin position="396"/>
        <end position="426"/>
    </location>
</feature>
<dbReference type="InterPro" id="IPR016135">
    <property type="entry name" value="UBQ-conjugating_enzyme/RWD"/>
</dbReference>
<evidence type="ECO:0000259" key="2">
    <source>
        <dbReference type="PROSITE" id="PS50127"/>
    </source>
</evidence>
<gene>
    <name evidence="3" type="ORF">Micbo1qcDRAFT_164593</name>
</gene>
<reference evidence="4" key="1">
    <citation type="submission" date="2016-02" db="EMBL/GenBank/DDBJ databases">
        <title>Draft genome sequence of Microdochium bolleyi, a fungal endophyte of beachgrass.</title>
        <authorList>
            <consortium name="DOE Joint Genome Institute"/>
            <person name="David A.S."/>
            <person name="May G."/>
            <person name="Haridas S."/>
            <person name="Lim J."/>
            <person name="Wang M."/>
            <person name="Labutti K."/>
            <person name="Lipzen A."/>
            <person name="Barry K."/>
            <person name="Grigoriev I.V."/>
        </authorList>
    </citation>
    <scope>NUCLEOTIDE SEQUENCE [LARGE SCALE GENOMIC DNA]</scope>
    <source>
        <strain evidence="4">J235TASD1</strain>
    </source>
</reference>
<protein>
    <recommendedName>
        <fullName evidence="2">UBC core domain-containing protein</fullName>
    </recommendedName>
</protein>
<dbReference type="Proteomes" id="UP000070501">
    <property type="component" value="Unassembled WGS sequence"/>
</dbReference>
<dbReference type="PROSITE" id="PS50127">
    <property type="entry name" value="UBC_2"/>
    <property type="match status" value="1"/>
</dbReference>
<evidence type="ECO:0000313" key="3">
    <source>
        <dbReference type="EMBL" id="KXJ90103.1"/>
    </source>
</evidence>
<name>A0A136IYX8_9PEZI</name>
<sequence>MEATVLRRIYREVEDVNNDFFNLRTVVTPDPNDDVTRFTFVMLPNDGAMAHLPLVGAFYIPSAYPVSPPVVHLYTQTRRYNVDVYHIHAQRNNRSMSSLCFNILRAQGDGGFFPGTWTSECTLSALFAALMSAIVSLYVPQEYGPDKPEYVSMESLRVVKENVRRTYEAHKKSLPPTLPRAPLVGAARVRAVELVFPAEMTTGAHAIETVTAGPIYLQQKKTDAPVVHTFALDLGELPENVVFSVILSNRLDDFAGRKPDTVLVRNGVTATAARKRAGDKESAQWFYHGKPMNDGDMRLHVTIGADQMTMAYYGADGRRYVLGDCPVSRLTAGEIGDVRGVPFWVHIFTNNRSGTPVKIYTLDPGGFGYIFRDAVDREFEFVDSAEEDVPLRRKQVVKEAQREAGPDCPGKSSKKKKKNKKKEVEEADVDRMLAMFRAADLSKKGV</sequence>
<feature type="compositionally biased region" description="Basic and acidic residues" evidence="1">
    <location>
        <begin position="396"/>
        <end position="405"/>
    </location>
</feature>
<proteinExistence type="predicted"/>
<dbReference type="Gene3D" id="3.10.110.10">
    <property type="entry name" value="Ubiquitin Conjugating Enzyme"/>
    <property type="match status" value="1"/>
</dbReference>
<dbReference type="EMBL" id="KQ964253">
    <property type="protein sequence ID" value="KXJ90103.1"/>
    <property type="molecule type" value="Genomic_DNA"/>
</dbReference>
<dbReference type="OrthoDB" id="4331421at2759"/>
<dbReference type="InterPro" id="IPR000608">
    <property type="entry name" value="UBC"/>
</dbReference>
<dbReference type="InParanoid" id="A0A136IYX8"/>
<accession>A0A136IYX8</accession>
<evidence type="ECO:0000256" key="1">
    <source>
        <dbReference type="SAM" id="MobiDB-lite"/>
    </source>
</evidence>
<dbReference type="SUPFAM" id="SSF54495">
    <property type="entry name" value="UBC-like"/>
    <property type="match status" value="1"/>
</dbReference>
<feature type="domain" description="UBC core" evidence="2">
    <location>
        <begin position="4"/>
        <end position="175"/>
    </location>
</feature>
<dbReference type="STRING" id="196109.A0A136IYX8"/>
<evidence type="ECO:0000313" key="4">
    <source>
        <dbReference type="Proteomes" id="UP000070501"/>
    </source>
</evidence>
<organism evidence="3 4">
    <name type="scientific">Microdochium bolleyi</name>
    <dbReference type="NCBI Taxonomy" id="196109"/>
    <lineage>
        <taxon>Eukaryota</taxon>
        <taxon>Fungi</taxon>
        <taxon>Dikarya</taxon>
        <taxon>Ascomycota</taxon>
        <taxon>Pezizomycotina</taxon>
        <taxon>Sordariomycetes</taxon>
        <taxon>Xylariomycetidae</taxon>
        <taxon>Xylariales</taxon>
        <taxon>Microdochiaceae</taxon>
        <taxon>Microdochium</taxon>
    </lineage>
</organism>